<dbReference type="HOGENOM" id="CLU_3241853_0_0_1"/>
<protein>
    <submittedName>
        <fullName evidence="1">Uncharacterized protein</fullName>
    </submittedName>
</protein>
<reference evidence="1" key="4">
    <citation type="submission" date="2025-09" db="UniProtKB">
        <authorList>
            <consortium name="Ensembl"/>
        </authorList>
    </citation>
    <scope>IDENTIFICATION</scope>
</reference>
<dbReference type="Proteomes" id="UP000008144">
    <property type="component" value="Chromosome 4"/>
</dbReference>
<proteinExistence type="predicted"/>
<reference evidence="1" key="3">
    <citation type="submission" date="2025-08" db="UniProtKB">
        <authorList>
            <consortium name="Ensembl"/>
        </authorList>
    </citation>
    <scope>IDENTIFICATION</scope>
</reference>
<sequence>MPFCLSVTYLCVNYSGNELSNCHILRHHHSWHGQFYNVNSAFL</sequence>
<keyword evidence="2" id="KW-1185">Reference proteome</keyword>
<accession>H2XRB2</accession>
<reference evidence="2" key="1">
    <citation type="journal article" date="2002" name="Science">
        <title>The draft genome of Ciona intestinalis: insights into chordate and vertebrate origins.</title>
        <authorList>
            <person name="Dehal P."/>
            <person name="Satou Y."/>
            <person name="Campbell R.K."/>
            <person name="Chapman J."/>
            <person name="Degnan B."/>
            <person name="De Tomaso A."/>
            <person name="Davidson B."/>
            <person name="Di Gregorio A."/>
            <person name="Gelpke M."/>
            <person name="Goodstein D.M."/>
            <person name="Harafuji N."/>
            <person name="Hastings K.E."/>
            <person name="Ho I."/>
            <person name="Hotta K."/>
            <person name="Huang W."/>
            <person name="Kawashima T."/>
            <person name="Lemaire P."/>
            <person name="Martinez D."/>
            <person name="Meinertzhagen I.A."/>
            <person name="Necula S."/>
            <person name="Nonaka M."/>
            <person name="Putnam N."/>
            <person name="Rash S."/>
            <person name="Saiga H."/>
            <person name="Satake M."/>
            <person name="Terry A."/>
            <person name="Yamada L."/>
            <person name="Wang H.G."/>
            <person name="Awazu S."/>
            <person name="Azumi K."/>
            <person name="Boore J."/>
            <person name="Branno M."/>
            <person name="Chin-Bow S."/>
            <person name="DeSantis R."/>
            <person name="Doyle S."/>
            <person name="Francino P."/>
            <person name="Keys D.N."/>
            <person name="Haga S."/>
            <person name="Hayashi H."/>
            <person name="Hino K."/>
            <person name="Imai K.S."/>
            <person name="Inaba K."/>
            <person name="Kano S."/>
            <person name="Kobayashi K."/>
            <person name="Kobayashi M."/>
            <person name="Lee B.I."/>
            <person name="Makabe K.W."/>
            <person name="Manohar C."/>
            <person name="Matassi G."/>
            <person name="Medina M."/>
            <person name="Mochizuki Y."/>
            <person name="Mount S."/>
            <person name="Morishita T."/>
            <person name="Miura S."/>
            <person name="Nakayama A."/>
            <person name="Nishizaka S."/>
            <person name="Nomoto H."/>
            <person name="Ohta F."/>
            <person name="Oishi K."/>
            <person name="Rigoutsos I."/>
            <person name="Sano M."/>
            <person name="Sasaki A."/>
            <person name="Sasakura Y."/>
            <person name="Shoguchi E."/>
            <person name="Shin-i T."/>
            <person name="Spagnuolo A."/>
            <person name="Stainier D."/>
            <person name="Suzuki M.M."/>
            <person name="Tassy O."/>
            <person name="Takatori N."/>
            <person name="Tokuoka M."/>
            <person name="Yagi K."/>
            <person name="Yoshizaki F."/>
            <person name="Wada S."/>
            <person name="Zhang C."/>
            <person name="Hyatt P.D."/>
            <person name="Larimer F."/>
            <person name="Detter C."/>
            <person name="Doggett N."/>
            <person name="Glavina T."/>
            <person name="Hawkins T."/>
            <person name="Richardson P."/>
            <person name="Lucas S."/>
            <person name="Kohara Y."/>
            <person name="Levine M."/>
            <person name="Satoh N."/>
            <person name="Rokhsar D.S."/>
        </authorList>
    </citation>
    <scope>NUCLEOTIDE SEQUENCE [LARGE SCALE GENOMIC DNA]</scope>
</reference>
<name>H2XRB2_CIOIN</name>
<evidence type="ECO:0000313" key="1">
    <source>
        <dbReference type="Ensembl" id="ENSCINP00000032196.1"/>
    </source>
</evidence>
<dbReference type="AlphaFoldDB" id="H2XRB2"/>
<dbReference type="Ensembl" id="ENSCINT00000037186.1">
    <property type="protein sequence ID" value="ENSCINP00000032196.1"/>
    <property type="gene ID" value="ENSCING00000018093.1"/>
</dbReference>
<dbReference type="EMBL" id="EAAA01001994">
    <property type="status" value="NOT_ANNOTATED_CDS"/>
    <property type="molecule type" value="Genomic_DNA"/>
</dbReference>
<evidence type="ECO:0000313" key="2">
    <source>
        <dbReference type="Proteomes" id="UP000008144"/>
    </source>
</evidence>
<dbReference type="InParanoid" id="H2XRB2"/>
<organism evidence="1 2">
    <name type="scientific">Ciona intestinalis</name>
    <name type="common">Transparent sea squirt</name>
    <name type="synonym">Ascidia intestinalis</name>
    <dbReference type="NCBI Taxonomy" id="7719"/>
    <lineage>
        <taxon>Eukaryota</taxon>
        <taxon>Metazoa</taxon>
        <taxon>Chordata</taxon>
        <taxon>Tunicata</taxon>
        <taxon>Ascidiacea</taxon>
        <taxon>Phlebobranchia</taxon>
        <taxon>Cionidae</taxon>
        <taxon>Ciona</taxon>
    </lineage>
</organism>
<reference evidence="1" key="2">
    <citation type="journal article" date="2008" name="Genome Biol.">
        <title>Improved genome assembly and evidence-based global gene model set for the chordate Ciona intestinalis: new insight into intron and operon populations.</title>
        <authorList>
            <person name="Satou Y."/>
            <person name="Mineta K."/>
            <person name="Ogasawara M."/>
            <person name="Sasakura Y."/>
            <person name="Shoguchi E."/>
            <person name="Ueno K."/>
            <person name="Yamada L."/>
            <person name="Matsumoto J."/>
            <person name="Wasserscheid J."/>
            <person name="Dewar K."/>
            <person name="Wiley G.B."/>
            <person name="Macmil S.L."/>
            <person name="Roe B.A."/>
            <person name="Zeller R.W."/>
            <person name="Hastings K.E."/>
            <person name="Lemaire P."/>
            <person name="Lindquist E."/>
            <person name="Endo T."/>
            <person name="Hotta K."/>
            <person name="Inaba K."/>
        </authorList>
    </citation>
    <scope>NUCLEOTIDE SEQUENCE [LARGE SCALE GENOMIC DNA]</scope>
    <source>
        <strain evidence="1">wild type</strain>
    </source>
</reference>